<name>A0A286UD94_9AGAM</name>
<accession>A0A286UD94</accession>
<dbReference type="STRING" id="2282107.A0A286UD94"/>
<comment type="caution">
    <text evidence="2">The sequence shown here is derived from an EMBL/GenBank/DDBJ whole genome shotgun (WGS) entry which is preliminary data.</text>
</comment>
<reference evidence="2 3" key="1">
    <citation type="journal article" date="2017" name="Mol. Ecol.">
        <title>Comparative and population genomic landscape of Phellinus noxius: A hypervariable fungus causing root rot in trees.</title>
        <authorList>
            <person name="Chung C.L."/>
            <person name="Lee T.J."/>
            <person name="Akiba M."/>
            <person name="Lee H.H."/>
            <person name="Kuo T.H."/>
            <person name="Liu D."/>
            <person name="Ke H.M."/>
            <person name="Yokoi T."/>
            <person name="Roa M.B."/>
            <person name="Lu M.J."/>
            <person name="Chang Y.Y."/>
            <person name="Ann P.J."/>
            <person name="Tsai J.N."/>
            <person name="Chen C.Y."/>
            <person name="Tzean S.S."/>
            <person name="Ota Y."/>
            <person name="Hattori T."/>
            <person name="Sahashi N."/>
            <person name="Liou R.F."/>
            <person name="Kikuchi T."/>
            <person name="Tsai I.J."/>
        </authorList>
    </citation>
    <scope>NUCLEOTIDE SEQUENCE [LARGE SCALE GENOMIC DNA]</scope>
    <source>
        <strain evidence="2 3">FFPRI411160</strain>
    </source>
</reference>
<organism evidence="2 3">
    <name type="scientific">Pyrrhoderma noxium</name>
    <dbReference type="NCBI Taxonomy" id="2282107"/>
    <lineage>
        <taxon>Eukaryota</taxon>
        <taxon>Fungi</taxon>
        <taxon>Dikarya</taxon>
        <taxon>Basidiomycota</taxon>
        <taxon>Agaricomycotina</taxon>
        <taxon>Agaricomycetes</taxon>
        <taxon>Hymenochaetales</taxon>
        <taxon>Hymenochaetaceae</taxon>
        <taxon>Pyrrhoderma</taxon>
    </lineage>
</organism>
<dbReference type="InParanoid" id="A0A286UD94"/>
<dbReference type="EMBL" id="NBII01000007">
    <property type="protein sequence ID" value="PAV17499.1"/>
    <property type="molecule type" value="Genomic_DNA"/>
</dbReference>
<sequence length="272" mass="30927">MYAIRDYQPNSANVPSKNILDLQPLFIFLQVFGGQIGMPLFVGTLLFAPSVKRHLTLVNFCLSWIIYSIVYCLTIYHKEDRSHGLGRRLCIAQAAMVHGVVPLACITYCTLHIQVWMAVRVAFNQTSWLQKHKRSVLIIMFIAPYVVFIAFSVASLVVTLQHPEILDQSGAYYCTLNYDPLALSVPAFAASIIIIMISLEVIIGIMLVRRWKYVRRHQRLNSASLSMIVRIAIFSTYGFATLAFVTTLYTTDIEYILILMAFLTLLEHAQHF</sequence>
<keyword evidence="1" id="KW-1133">Transmembrane helix</keyword>
<feature type="transmembrane region" description="Helical" evidence="1">
    <location>
        <begin position="135"/>
        <end position="161"/>
    </location>
</feature>
<proteinExistence type="predicted"/>
<dbReference type="OrthoDB" id="3046318at2759"/>
<feature type="transmembrane region" description="Helical" evidence="1">
    <location>
        <begin position="181"/>
        <end position="208"/>
    </location>
</feature>
<evidence type="ECO:0000313" key="3">
    <source>
        <dbReference type="Proteomes" id="UP000217199"/>
    </source>
</evidence>
<feature type="transmembrane region" description="Helical" evidence="1">
    <location>
        <begin position="96"/>
        <end position="123"/>
    </location>
</feature>
<protein>
    <submittedName>
        <fullName evidence="2">Uncharacterized protein</fullName>
    </submittedName>
</protein>
<dbReference type="Proteomes" id="UP000217199">
    <property type="component" value="Unassembled WGS sequence"/>
</dbReference>
<evidence type="ECO:0000313" key="2">
    <source>
        <dbReference type="EMBL" id="PAV17499.1"/>
    </source>
</evidence>
<keyword evidence="3" id="KW-1185">Reference proteome</keyword>
<evidence type="ECO:0000256" key="1">
    <source>
        <dbReference type="SAM" id="Phobius"/>
    </source>
</evidence>
<dbReference type="AlphaFoldDB" id="A0A286UD94"/>
<keyword evidence="1" id="KW-0472">Membrane</keyword>
<feature type="transmembrane region" description="Helical" evidence="1">
    <location>
        <begin position="55"/>
        <end position="76"/>
    </location>
</feature>
<feature type="transmembrane region" description="Helical" evidence="1">
    <location>
        <begin position="25"/>
        <end position="48"/>
    </location>
</feature>
<feature type="transmembrane region" description="Helical" evidence="1">
    <location>
        <begin position="220"/>
        <end position="240"/>
    </location>
</feature>
<keyword evidence="1" id="KW-0812">Transmembrane</keyword>
<gene>
    <name evidence="2" type="ORF">PNOK_0756300</name>
</gene>